<organism evidence="1 2">
    <name type="scientific">Runella slithyformis (strain ATCC 29530 / DSM 19594 / LMG 11500 / NCIMB 11436 / LSU 4)</name>
    <dbReference type="NCBI Taxonomy" id="761193"/>
    <lineage>
        <taxon>Bacteria</taxon>
        <taxon>Pseudomonadati</taxon>
        <taxon>Bacteroidota</taxon>
        <taxon>Cytophagia</taxon>
        <taxon>Cytophagales</taxon>
        <taxon>Spirosomataceae</taxon>
        <taxon>Runella</taxon>
    </lineage>
</organism>
<evidence type="ECO:0000313" key="2">
    <source>
        <dbReference type="Proteomes" id="UP000000493"/>
    </source>
</evidence>
<dbReference type="AlphaFoldDB" id="A0A7U4E4C6"/>
<keyword evidence="2" id="KW-1185">Reference proteome</keyword>
<dbReference type="KEGG" id="rsi:Runsl_0565"/>
<protein>
    <submittedName>
        <fullName evidence="1">Uncharacterized protein</fullName>
    </submittedName>
</protein>
<evidence type="ECO:0000313" key="1">
    <source>
        <dbReference type="EMBL" id="AEI47008.1"/>
    </source>
</evidence>
<name>A0A7U4E4C6_RUNSL</name>
<sequence length="90" mass="10249">MVGFPLQTFSLIVILFSRFSTALILRKINDLFLTNLQPIDPLTINGAKRNQLFTPLVTECKKLFARQHFGGYFFFNGDVARVIDLRIADA</sequence>
<accession>A0A7U4E4C6</accession>
<proteinExistence type="predicted"/>
<reference evidence="1 2" key="2">
    <citation type="journal article" date="2012" name="Stand. Genomic Sci.">
        <title>Complete genome sequence of the aquatic bacterium Runella slithyformis type strain (LSU 4(T)).</title>
        <authorList>
            <person name="Copeland A."/>
            <person name="Zhang X."/>
            <person name="Misra M."/>
            <person name="Lapidus A."/>
            <person name="Nolan M."/>
            <person name="Lucas S."/>
            <person name="Deshpande S."/>
            <person name="Cheng J.F."/>
            <person name="Tapia R."/>
            <person name="Goodwin L.A."/>
            <person name="Pitluck S."/>
            <person name="Liolios K."/>
            <person name="Pagani I."/>
            <person name="Ivanova N."/>
            <person name="Mikhailova N."/>
            <person name="Pati A."/>
            <person name="Chen A."/>
            <person name="Palaniappan K."/>
            <person name="Land M."/>
            <person name="Hauser L."/>
            <person name="Pan C."/>
            <person name="Jeffries C.D."/>
            <person name="Detter J.C."/>
            <person name="Brambilla E.M."/>
            <person name="Rohde M."/>
            <person name="Djao O.D."/>
            <person name="Goker M."/>
            <person name="Sikorski J."/>
            <person name="Tindall B.J."/>
            <person name="Woyke T."/>
            <person name="Bristow J."/>
            <person name="Eisen J.A."/>
            <person name="Markowitz V."/>
            <person name="Hugenholtz P."/>
            <person name="Kyrpides N.C."/>
            <person name="Klenk H.P."/>
            <person name="Mavromatis K."/>
        </authorList>
    </citation>
    <scope>NUCLEOTIDE SEQUENCE [LARGE SCALE GENOMIC DNA]</scope>
    <source>
        <strain evidence="2">ATCC 29530 / DSM 19594 / LMG 11500 / NCIMB 11436 / LSU 4</strain>
    </source>
</reference>
<gene>
    <name evidence="1" type="ordered locus">Runsl_0565</name>
</gene>
<dbReference type="Proteomes" id="UP000000493">
    <property type="component" value="Chromosome"/>
</dbReference>
<dbReference type="EMBL" id="CP002859">
    <property type="protein sequence ID" value="AEI47008.1"/>
    <property type="molecule type" value="Genomic_DNA"/>
</dbReference>
<reference evidence="2" key="1">
    <citation type="submission" date="2011-06" db="EMBL/GenBank/DDBJ databases">
        <title>The complete genome of chromosome of Runella slithyformis DSM 19594.</title>
        <authorList>
            <consortium name="US DOE Joint Genome Institute (JGI-PGF)"/>
            <person name="Lucas S."/>
            <person name="Han J."/>
            <person name="Lapidus A."/>
            <person name="Bruce D."/>
            <person name="Goodwin L."/>
            <person name="Pitluck S."/>
            <person name="Peters L."/>
            <person name="Kyrpides N."/>
            <person name="Mavromatis K."/>
            <person name="Ivanova N."/>
            <person name="Ovchinnikova G."/>
            <person name="Zhang X."/>
            <person name="Misra M."/>
            <person name="Detter J.C."/>
            <person name="Tapia R."/>
            <person name="Han C."/>
            <person name="Land M."/>
            <person name="Hauser L."/>
            <person name="Markowitz V."/>
            <person name="Cheng J.-F."/>
            <person name="Hugenholtz P."/>
            <person name="Woyke T."/>
            <person name="Wu D."/>
            <person name="Tindall B."/>
            <person name="Faehrich R."/>
            <person name="Brambilla E."/>
            <person name="Klenk H.-P."/>
            <person name="Eisen J.A."/>
        </authorList>
    </citation>
    <scope>NUCLEOTIDE SEQUENCE [LARGE SCALE GENOMIC DNA]</scope>
    <source>
        <strain evidence="2">ATCC 29530 / DSM 19594 / LMG 11500 / NCIMB 11436 / LSU 4</strain>
    </source>
</reference>